<feature type="transmembrane region" description="Helical" evidence="6">
    <location>
        <begin position="393"/>
        <end position="414"/>
    </location>
</feature>
<feature type="transmembrane region" description="Helical" evidence="6">
    <location>
        <begin position="302"/>
        <end position="320"/>
    </location>
</feature>
<dbReference type="PANTHER" id="PTHR45649:SF14">
    <property type="entry name" value="GABA PERMEASE"/>
    <property type="match status" value="1"/>
</dbReference>
<evidence type="ECO:0000256" key="3">
    <source>
        <dbReference type="ARBA" id="ARBA00022692"/>
    </source>
</evidence>
<dbReference type="Gene3D" id="1.20.1740.10">
    <property type="entry name" value="Amino acid/polyamine transporter I"/>
    <property type="match status" value="1"/>
</dbReference>
<feature type="transmembrane region" description="Helical" evidence="6">
    <location>
        <begin position="142"/>
        <end position="166"/>
    </location>
</feature>
<proteinExistence type="predicted"/>
<dbReference type="Pfam" id="PF13520">
    <property type="entry name" value="AA_permease_2"/>
    <property type="match status" value="1"/>
</dbReference>
<comment type="caution">
    <text evidence="7">The sequence shown here is derived from an EMBL/GenBank/DDBJ whole genome shotgun (WGS) entry which is preliminary data.</text>
</comment>
<keyword evidence="4 6" id="KW-1133">Transmembrane helix</keyword>
<feature type="transmembrane region" description="Helical" evidence="6">
    <location>
        <begin position="218"/>
        <end position="237"/>
    </location>
</feature>
<keyword evidence="3 6" id="KW-0812">Transmembrane</keyword>
<evidence type="ECO:0000313" key="8">
    <source>
        <dbReference type="Proteomes" id="UP000620104"/>
    </source>
</evidence>
<keyword evidence="2" id="KW-0813">Transport</keyword>
<comment type="subcellular location">
    <subcellularLocation>
        <location evidence="1">Membrane</location>
        <topology evidence="1">Multi-pass membrane protein</topology>
    </subcellularLocation>
</comment>
<dbReference type="OrthoDB" id="3900342at2759"/>
<feature type="transmembrane region" description="Helical" evidence="6">
    <location>
        <begin position="96"/>
        <end position="121"/>
    </location>
</feature>
<evidence type="ECO:0000256" key="5">
    <source>
        <dbReference type="ARBA" id="ARBA00023136"/>
    </source>
</evidence>
<feature type="transmembrane region" description="Helical" evidence="6">
    <location>
        <begin position="426"/>
        <end position="449"/>
    </location>
</feature>
<feature type="transmembrane region" description="Helical" evidence="6">
    <location>
        <begin position="485"/>
        <end position="504"/>
    </location>
</feature>
<evidence type="ECO:0000256" key="6">
    <source>
        <dbReference type="SAM" id="Phobius"/>
    </source>
</evidence>
<feature type="transmembrane region" description="Helical" evidence="6">
    <location>
        <begin position="61"/>
        <end position="84"/>
    </location>
</feature>
<dbReference type="GO" id="GO:0016020">
    <property type="term" value="C:membrane"/>
    <property type="evidence" value="ECO:0007669"/>
    <property type="project" value="UniProtKB-SubCell"/>
</dbReference>
<dbReference type="EMBL" id="BLZA01000016">
    <property type="protein sequence ID" value="GHJ85864.1"/>
    <property type="molecule type" value="Genomic_DNA"/>
</dbReference>
<organism evidence="7 8">
    <name type="scientific">Naganishia liquefaciens</name>
    <dbReference type="NCBI Taxonomy" id="104408"/>
    <lineage>
        <taxon>Eukaryota</taxon>
        <taxon>Fungi</taxon>
        <taxon>Dikarya</taxon>
        <taxon>Basidiomycota</taxon>
        <taxon>Agaricomycotina</taxon>
        <taxon>Tremellomycetes</taxon>
        <taxon>Filobasidiales</taxon>
        <taxon>Filobasidiaceae</taxon>
        <taxon>Naganishia</taxon>
    </lineage>
</organism>
<evidence type="ECO:0000256" key="4">
    <source>
        <dbReference type="ARBA" id="ARBA00022989"/>
    </source>
</evidence>
<dbReference type="Proteomes" id="UP000620104">
    <property type="component" value="Unassembled WGS sequence"/>
</dbReference>
<evidence type="ECO:0000313" key="7">
    <source>
        <dbReference type="EMBL" id="GHJ85864.1"/>
    </source>
</evidence>
<keyword evidence="8" id="KW-1185">Reference proteome</keyword>
<feature type="transmembrane region" description="Helical" evidence="6">
    <location>
        <begin position="186"/>
        <end position="206"/>
    </location>
</feature>
<sequence length="539" mass="57928">MSSSIRNRSRSQARSVADKAALDDKTVVHSSRIVDVLDGESVRGLEYGQTSKGEVKEKTAFSGLSAFGLSFAVLNTWCVLVVSLGSGLATGGPSSLIWGFVYAILCNLALTLSLGEIFAVYPTAGGQYHWSSVFTSTRWRPLVSWLTATTNMVGLWSGVATQAYLASNLYQSIGVVINPDFAPSTSMAYGIYLAVVVIGWVTCLAFPPRLNRWLDTGMMILSVLGCLTLFIVIFALSKNKASASFVFTATSNSSGWDNMVIPWLLGLLQSAFSFIGIDIVFHISEEMPRPEVEGPKVLNMTILVGGISGLIILLSMLFAIDDLDAMLSTVYGLPFAQICMNATGSKAFTVIYMLLVAFLFTYGSRGCELTAARLAMSIGRDKGLPFSRQFQTIVNGQPILGLTVAGVAAALFGLVQFGSTNAFSSLLGTAVVLLQSSYIVPVMLMLTGGRKFLNNHHPKRLYNLGSIFGIVCNTAQPVTAGNMNYVTAFVGGIYIALGLLWTLYMRSRFAGPKEEEILAIVAKARDRSSIAYELDGVST</sequence>
<feature type="transmembrane region" description="Helical" evidence="6">
    <location>
        <begin position="350"/>
        <end position="372"/>
    </location>
</feature>
<accession>A0A8H3TTC4</accession>
<name>A0A8H3TTC4_9TREE</name>
<feature type="transmembrane region" description="Helical" evidence="6">
    <location>
        <begin position="461"/>
        <end position="479"/>
    </location>
</feature>
<evidence type="ECO:0000256" key="2">
    <source>
        <dbReference type="ARBA" id="ARBA00022448"/>
    </source>
</evidence>
<dbReference type="PIRSF" id="PIRSF006060">
    <property type="entry name" value="AA_transporter"/>
    <property type="match status" value="1"/>
</dbReference>
<dbReference type="AlphaFoldDB" id="A0A8H3TTC4"/>
<protein>
    <recommendedName>
        <fullName evidence="9">Amino acid permease</fullName>
    </recommendedName>
</protein>
<dbReference type="GO" id="GO:0022857">
    <property type="term" value="F:transmembrane transporter activity"/>
    <property type="evidence" value="ECO:0007669"/>
    <property type="project" value="InterPro"/>
</dbReference>
<dbReference type="PANTHER" id="PTHR45649">
    <property type="entry name" value="AMINO-ACID PERMEASE BAT1"/>
    <property type="match status" value="1"/>
</dbReference>
<feature type="transmembrane region" description="Helical" evidence="6">
    <location>
        <begin position="260"/>
        <end position="281"/>
    </location>
</feature>
<evidence type="ECO:0008006" key="9">
    <source>
        <dbReference type="Google" id="ProtNLM"/>
    </source>
</evidence>
<evidence type="ECO:0000256" key="1">
    <source>
        <dbReference type="ARBA" id="ARBA00004141"/>
    </source>
</evidence>
<gene>
    <name evidence="7" type="ORF">NliqN6_2266</name>
</gene>
<dbReference type="InterPro" id="IPR002293">
    <property type="entry name" value="AA/rel_permease1"/>
</dbReference>
<keyword evidence="5 6" id="KW-0472">Membrane</keyword>
<reference evidence="7" key="1">
    <citation type="submission" date="2020-07" db="EMBL/GenBank/DDBJ databases">
        <title>Draft Genome Sequence of a Deep-Sea Yeast, Naganishia (Cryptococcus) liquefaciens strain N6.</title>
        <authorList>
            <person name="Han Y.W."/>
            <person name="Kajitani R."/>
            <person name="Morimoto H."/>
            <person name="Parhat M."/>
            <person name="Tsubouchi H."/>
            <person name="Bakenova O."/>
            <person name="Ogata M."/>
            <person name="Argunhan B."/>
            <person name="Aoki R."/>
            <person name="Kajiwara S."/>
            <person name="Itoh T."/>
            <person name="Iwasaki H."/>
        </authorList>
    </citation>
    <scope>NUCLEOTIDE SEQUENCE</scope>
    <source>
        <strain evidence="7">N6</strain>
    </source>
</reference>